<keyword evidence="3" id="KW-1185">Reference proteome</keyword>
<proteinExistence type="predicted"/>
<evidence type="ECO:0000313" key="2">
    <source>
        <dbReference type="EMBL" id="KAF9505775.1"/>
    </source>
</evidence>
<gene>
    <name evidence="2" type="ORF">BS47DRAFT_1489696</name>
</gene>
<dbReference type="EMBL" id="MU129137">
    <property type="protein sequence ID" value="KAF9505775.1"/>
    <property type="molecule type" value="Genomic_DNA"/>
</dbReference>
<accession>A0A9P6AH81</accession>
<protein>
    <submittedName>
        <fullName evidence="2">Uncharacterized protein</fullName>
    </submittedName>
</protein>
<dbReference type="AlphaFoldDB" id="A0A9P6AH81"/>
<comment type="caution">
    <text evidence="2">The sequence shown here is derived from an EMBL/GenBank/DDBJ whole genome shotgun (WGS) entry which is preliminary data.</text>
</comment>
<feature type="compositionally biased region" description="Polar residues" evidence="1">
    <location>
        <begin position="117"/>
        <end position="129"/>
    </location>
</feature>
<name>A0A9P6AH81_9AGAM</name>
<evidence type="ECO:0000256" key="1">
    <source>
        <dbReference type="SAM" id="MobiDB-lite"/>
    </source>
</evidence>
<sequence>MNQILLERHGVNASVDPEVSDWINMDGPASGDTLRDIHRRSNGQPVIMVKKTPAVEPQLPNDTVVASQAQHISWESSHSVVLFADGESRLHVENEQHTVPDVLSGIEGPEDRIGECISSTDQSSKNTGVGSEREHELEAKITSLILENESVRRTIKMHEQILYPLHRHGGALLDAAREKLLRKYSHAIDFYPPISSEDSTSPVKKILASLDVEDRQFLDVEEIEMIIGRGQGRGIHHGSGSSEGKMIGANGSTPVLFDHLAPPQVEIYQRIHVFCYGEMAQLIV</sequence>
<dbReference type="Proteomes" id="UP000886523">
    <property type="component" value="Unassembled WGS sequence"/>
</dbReference>
<organism evidence="2 3">
    <name type="scientific">Hydnum rufescens UP504</name>
    <dbReference type="NCBI Taxonomy" id="1448309"/>
    <lineage>
        <taxon>Eukaryota</taxon>
        <taxon>Fungi</taxon>
        <taxon>Dikarya</taxon>
        <taxon>Basidiomycota</taxon>
        <taxon>Agaricomycotina</taxon>
        <taxon>Agaricomycetes</taxon>
        <taxon>Cantharellales</taxon>
        <taxon>Hydnaceae</taxon>
        <taxon>Hydnum</taxon>
    </lineage>
</organism>
<evidence type="ECO:0000313" key="3">
    <source>
        <dbReference type="Proteomes" id="UP000886523"/>
    </source>
</evidence>
<reference evidence="2" key="1">
    <citation type="journal article" date="2020" name="Nat. Commun.">
        <title>Large-scale genome sequencing of mycorrhizal fungi provides insights into the early evolution of symbiotic traits.</title>
        <authorList>
            <person name="Miyauchi S."/>
            <person name="Kiss E."/>
            <person name="Kuo A."/>
            <person name="Drula E."/>
            <person name="Kohler A."/>
            <person name="Sanchez-Garcia M."/>
            <person name="Morin E."/>
            <person name="Andreopoulos B."/>
            <person name="Barry K.W."/>
            <person name="Bonito G."/>
            <person name="Buee M."/>
            <person name="Carver A."/>
            <person name="Chen C."/>
            <person name="Cichocki N."/>
            <person name="Clum A."/>
            <person name="Culley D."/>
            <person name="Crous P.W."/>
            <person name="Fauchery L."/>
            <person name="Girlanda M."/>
            <person name="Hayes R.D."/>
            <person name="Keri Z."/>
            <person name="LaButti K."/>
            <person name="Lipzen A."/>
            <person name="Lombard V."/>
            <person name="Magnuson J."/>
            <person name="Maillard F."/>
            <person name="Murat C."/>
            <person name="Nolan M."/>
            <person name="Ohm R.A."/>
            <person name="Pangilinan J."/>
            <person name="Pereira M.F."/>
            <person name="Perotto S."/>
            <person name="Peter M."/>
            <person name="Pfister S."/>
            <person name="Riley R."/>
            <person name="Sitrit Y."/>
            <person name="Stielow J.B."/>
            <person name="Szollosi G."/>
            <person name="Zifcakova L."/>
            <person name="Stursova M."/>
            <person name="Spatafora J.W."/>
            <person name="Tedersoo L."/>
            <person name="Vaario L.M."/>
            <person name="Yamada A."/>
            <person name="Yan M."/>
            <person name="Wang P."/>
            <person name="Xu J."/>
            <person name="Bruns T."/>
            <person name="Baldrian P."/>
            <person name="Vilgalys R."/>
            <person name="Dunand C."/>
            <person name="Henrissat B."/>
            <person name="Grigoriev I.V."/>
            <person name="Hibbett D."/>
            <person name="Nagy L.G."/>
            <person name="Martin F.M."/>
        </authorList>
    </citation>
    <scope>NUCLEOTIDE SEQUENCE</scope>
    <source>
        <strain evidence="2">UP504</strain>
    </source>
</reference>
<feature type="region of interest" description="Disordered" evidence="1">
    <location>
        <begin position="115"/>
        <end position="134"/>
    </location>
</feature>